<reference evidence="1" key="1">
    <citation type="submission" date="2023-03" db="EMBL/GenBank/DDBJ databases">
        <title>Massive genome expansion in bonnet fungi (Mycena s.s.) driven by repeated elements and novel gene families across ecological guilds.</title>
        <authorList>
            <consortium name="Lawrence Berkeley National Laboratory"/>
            <person name="Harder C.B."/>
            <person name="Miyauchi S."/>
            <person name="Viragh M."/>
            <person name="Kuo A."/>
            <person name="Thoen E."/>
            <person name="Andreopoulos B."/>
            <person name="Lu D."/>
            <person name="Skrede I."/>
            <person name="Drula E."/>
            <person name="Henrissat B."/>
            <person name="Morin E."/>
            <person name="Kohler A."/>
            <person name="Barry K."/>
            <person name="LaButti K."/>
            <person name="Morin E."/>
            <person name="Salamov A."/>
            <person name="Lipzen A."/>
            <person name="Mereny Z."/>
            <person name="Hegedus B."/>
            <person name="Baldrian P."/>
            <person name="Stursova M."/>
            <person name="Weitz H."/>
            <person name="Taylor A."/>
            <person name="Grigoriev I.V."/>
            <person name="Nagy L.G."/>
            <person name="Martin F."/>
            <person name="Kauserud H."/>
        </authorList>
    </citation>
    <scope>NUCLEOTIDE SEQUENCE</scope>
    <source>
        <strain evidence="1">9284</strain>
    </source>
</reference>
<dbReference type="Proteomes" id="UP001221142">
    <property type="component" value="Unassembled WGS sequence"/>
</dbReference>
<dbReference type="EMBL" id="JARKIF010000111">
    <property type="protein sequence ID" value="KAJ7604252.1"/>
    <property type="molecule type" value="Genomic_DNA"/>
</dbReference>
<comment type="caution">
    <text evidence="1">The sequence shown here is derived from an EMBL/GenBank/DDBJ whole genome shotgun (WGS) entry which is preliminary data.</text>
</comment>
<evidence type="ECO:0000313" key="1">
    <source>
        <dbReference type="EMBL" id="KAJ7604252.1"/>
    </source>
</evidence>
<evidence type="ECO:0000313" key="2">
    <source>
        <dbReference type="Proteomes" id="UP001221142"/>
    </source>
</evidence>
<keyword evidence="2" id="KW-1185">Reference proteome</keyword>
<accession>A0AAD7F685</accession>
<sequence>MIGAGLASSTPAKRTFNQAMADIAAISTQTTQLEAIIGDFPASGVDGAQAMAAKGRSLIGTINGATIDLQFEDTNSEFNAKVTGFAQLGLTRAEPCSNLQALNASTTAYEAAVLAVLSNTLQLTANQAANKMRSSFSAAVGVYCG</sequence>
<proteinExistence type="predicted"/>
<organism evidence="1 2">
    <name type="scientific">Roridomyces roridus</name>
    <dbReference type="NCBI Taxonomy" id="1738132"/>
    <lineage>
        <taxon>Eukaryota</taxon>
        <taxon>Fungi</taxon>
        <taxon>Dikarya</taxon>
        <taxon>Basidiomycota</taxon>
        <taxon>Agaricomycotina</taxon>
        <taxon>Agaricomycetes</taxon>
        <taxon>Agaricomycetidae</taxon>
        <taxon>Agaricales</taxon>
        <taxon>Marasmiineae</taxon>
        <taxon>Mycenaceae</taxon>
        <taxon>Roridomyces</taxon>
    </lineage>
</organism>
<protein>
    <submittedName>
        <fullName evidence="1">Uncharacterized protein</fullName>
    </submittedName>
</protein>
<name>A0AAD7F685_9AGAR</name>
<dbReference type="AlphaFoldDB" id="A0AAD7F685"/>
<gene>
    <name evidence="1" type="ORF">FB45DRAFT_1044006</name>
</gene>